<dbReference type="Pfam" id="PF01933">
    <property type="entry name" value="CofD"/>
    <property type="match status" value="1"/>
</dbReference>
<reference evidence="2 3" key="1">
    <citation type="submission" date="2006-10" db="EMBL/GenBank/DDBJ databases">
        <title>Complete sequence of Syntrophobacter fumaroxidans MPOB.</title>
        <authorList>
            <consortium name="US DOE Joint Genome Institute"/>
            <person name="Copeland A."/>
            <person name="Lucas S."/>
            <person name="Lapidus A."/>
            <person name="Barry K."/>
            <person name="Detter J.C."/>
            <person name="Glavina del Rio T."/>
            <person name="Hammon N."/>
            <person name="Israni S."/>
            <person name="Pitluck S."/>
            <person name="Goltsman E.G."/>
            <person name="Martinez M."/>
            <person name="Schmutz J."/>
            <person name="Larimer F."/>
            <person name="Land M."/>
            <person name="Hauser L."/>
            <person name="Kyrpides N."/>
            <person name="Kim E."/>
            <person name="Boone D.R."/>
            <person name="Brockman F."/>
            <person name="Culley D."/>
            <person name="Ferry J."/>
            <person name="Gunsalus R."/>
            <person name="McInerney M.J."/>
            <person name="Morrison M."/>
            <person name="Plugge C."/>
            <person name="Rohlin L."/>
            <person name="Scholten J."/>
            <person name="Sieber J."/>
            <person name="Stams A.J.M."/>
            <person name="Worm P."/>
            <person name="Henstra A.M."/>
            <person name="Richardson P."/>
        </authorList>
    </citation>
    <scope>NUCLEOTIDE SEQUENCE [LARGE SCALE GENOMIC DNA]</scope>
    <source>
        <strain evidence="3">DSM 10017 / MPOB</strain>
    </source>
</reference>
<dbReference type="Proteomes" id="UP000001784">
    <property type="component" value="Chromosome"/>
</dbReference>
<dbReference type="GO" id="GO:0043743">
    <property type="term" value="F:LPPG:FO 2-phospho-L-lactate transferase activity"/>
    <property type="evidence" value="ECO:0007669"/>
    <property type="project" value="InterPro"/>
</dbReference>
<evidence type="ECO:0000313" key="2">
    <source>
        <dbReference type="EMBL" id="ABK16718.1"/>
    </source>
</evidence>
<dbReference type="CDD" id="cd07187">
    <property type="entry name" value="YvcK_like"/>
    <property type="match status" value="1"/>
</dbReference>
<protein>
    <submittedName>
        <fullName evidence="2">Conserved hypothetical cytosolic protein</fullName>
    </submittedName>
</protein>
<dbReference type="InParanoid" id="A0LH16"/>
<evidence type="ECO:0000256" key="1">
    <source>
        <dbReference type="ARBA" id="ARBA00022490"/>
    </source>
</evidence>
<dbReference type="eggNOG" id="COG0391">
    <property type="taxonomic scope" value="Bacteria"/>
</dbReference>
<organism evidence="2 3">
    <name type="scientific">Syntrophobacter fumaroxidans (strain DSM 10017 / MPOB)</name>
    <dbReference type="NCBI Taxonomy" id="335543"/>
    <lineage>
        <taxon>Bacteria</taxon>
        <taxon>Pseudomonadati</taxon>
        <taxon>Thermodesulfobacteriota</taxon>
        <taxon>Syntrophobacteria</taxon>
        <taxon>Syntrophobacterales</taxon>
        <taxon>Syntrophobacteraceae</taxon>
        <taxon>Syntrophobacter</taxon>
    </lineage>
</organism>
<dbReference type="InterPro" id="IPR010119">
    <property type="entry name" value="Gluconeogen_factor"/>
</dbReference>
<dbReference type="HOGENOM" id="CLU_367912_0_0_7"/>
<sequence>MAGMRATELSRYVEELLEAVLNGTTPSGPDGSHGSRLVREVLSFECRSTRVVAFGGGTGLSTVVGGNSQLDDWPEAPFVGLKEEFASIDVVVCTTDDGGSTGLLLRQLPIIGIGDLRKLLLSMILRENLKTTYGLDDFKATQLAHVIHCIFNHRFPESTDETQSVSNPTLVVPGGLRGLCPEPLEGFLSALGRYVSPGGDGPTLKPGGHCLGNLLVTAAILRESRESADCPPEAAAIRKGLDMVARAIGAPPRRLHPATATPGQLVLRYGNGVAVRGQRKSALCRRKFPIDRVAVEYCGPPAVSEDLCRAIEEAELIIFAPGSVYTSLMPILQLPPIVNAIRANTRALKILGANFWIQEGETDISLRSRNRGFYVSELVEAYEQNVPGGAEGLFDVTLSANLEHVPGNVLCNYALEGKSPIYLDRDRVERLRVLPIEATIYSRRRMRLAQVIHHDPQRFALAVRTLVFAHRQFNLKPRTVASSTVVASSTDCLTTHSPPVCAGRKTAEEILAGKRFSPPGLRQTMLEVVWENRDIRMDHLKAFCGAEIVPAAAWNRSKEWDNVLGYYDPENGMLRVHEQLSDNPERLRDNLLIALGESLLGRYLESRRWVDADWGARRYEITLRPVDERGCFLGDSQLHAYLTLARMIRSPHDPRTYRITLNDQEGFLPPGLLFGLLYAWYLNNAYGAIMEYEMSVLRWPLQRLIPHQIEERRRKEALIAFFRNVVFNHPN</sequence>
<dbReference type="RefSeq" id="WP_011697889.1">
    <property type="nucleotide sequence ID" value="NC_008554.1"/>
</dbReference>
<dbReference type="EMBL" id="CP000478">
    <property type="protein sequence ID" value="ABK16718.1"/>
    <property type="molecule type" value="Genomic_DNA"/>
</dbReference>
<gene>
    <name evidence="2" type="ordered locus">Sfum_1024</name>
</gene>
<name>A0LH16_SYNFM</name>
<dbReference type="InterPro" id="IPR038136">
    <property type="entry name" value="CofD-like_dom_sf"/>
</dbReference>
<dbReference type="AlphaFoldDB" id="A0LH16"/>
<dbReference type="SUPFAM" id="SSF142338">
    <property type="entry name" value="CofD-like"/>
    <property type="match status" value="1"/>
</dbReference>
<dbReference type="KEGG" id="sfu:Sfum_1024"/>
<dbReference type="STRING" id="335543.Sfum_1024"/>
<proteinExistence type="predicted"/>
<keyword evidence="3" id="KW-1185">Reference proteome</keyword>
<evidence type="ECO:0000313" key="3">
    <source>
        <dbReference type="Proteomes" id="UP000001784"/>
    </source>
</evidence>
<keyword evidence="1" id="KW-0963">Cytoplasm</keyword>
<accession>A0LH16</accession>
<dbReference type="Gene3D" id="3.40.50.10680">
    <property type="entry name" value="CofD-like domains"/>
    <property type="match status" value="1"/>
</dbReference>
<dbReference type="InterPro" id="IPR002882">
    <property type="entry name" value="CofD"/>
</dbReference>
<dbReference type="PANTHER" id="PTHR30135:SF3">
    <property type="entry name" value="GLUCONEOGENESIS FACTOR-RELATED"/>
    <property type="match status" value="1"/>
</dbReference>
<dbReference type="PANTHER" id="PTHR30135">
    <property type="entry name" value="UNCHARACTERIZED PROTEIN YVCK-RELATED"/>
    <property type="match status" value="1"/>
</dbReference>